<comment type="cofactor">
    <cofactor evidence="1">
        <name>Mg(2+)</name>
        <dbReference type="ChEBI" id="CHEBI:18420"/>
    </cofactor>
</comment>
<reference evidence="8 9" key="1">
    <citation type="submission" date="2019-02" db="EMBL/GenBank/DDBJ databases">
        <title>Halonotius sp. a new haloqrchaeon isolated from saline water.</title>
        <authorList>
            <person name="Duran-Viseras A."/>
            <person name="Sanchez-Porro C."/>
            <person name="Ventosa A."/>
        </authorList>
    </citation>
    <scope>NUCLEOTIDE SEQUENCE [LARGE SCALE GENOMIC DNA]</scope>
    <source>
        <strain evidence="8 9">F9-27</strain>
    </source>
</reference>
<evidence type="ECO:0000256" key="3">
    <source>
        <dbReference type="ARBA" id="ARBA00022723"/>
    </source>
</evidence>
<dbReference type="GO" id="GO:0046872">
    <property type="term" value="F:metal ion binding"/>
    <property type="evidence" value="ECO:0007669"/>
    <property type="project" value="UniProtKB-KW"/>
</dbReference>
<keyword evidence="2" id="KW-0540">Nuclease</keyword>
<comment type="caution">
    <text evidence="8">The sequence shown here is derived from an EMBL/GenBank/DDBJ whole genome shotgun (WGS) entry which is preliminary data.</text>
</comment>
<dbReference type="RefSeq" id="WP_142443867.1">
    <property type="nucleotide sequence ID" value="NZ_SESI01000002.1"/>
</dbReference>
<dbReference type="Pfam" id="PF01850">
    <property type="entry name" value="PIN"/>
    <property type="match status" value="1"/>
</dbReference>
<dbReference type="GO" id="GO:0016787">
    <property type="term" value="F:hydrolase activity"/>
    <property type="evidence" value="ECO:0007669"/>
    <property type="project" value="UniProtKB-KW"/>
</dbReference>
<evidence type="ECO:0000256" key="5">
    <source>
        <dbReference type="ARBA" id="ARBA00022842"/>
    </source>
</evidence>
<name>A0A544QPC2_9EURY</name>
<dbReference type="SUPFAM" id="SSF88723">
    <property type="entry name" value="PIN domain-like"/>
    <property type="match status" value="1"/>
</dbReference>
<evidence type="ECO:0000256" key="6">
    <source>
        <dbReference type="ARBA" id="ARBA00038093"/>
    </source>
</evidence>
<dbReference type="Gene3D" id="3.40.50.1010">
    <property type="entry name" value="5'-nuclease"/>
    <property type="match status" value="1"/>
</dbReference>
<keyword evidence="5" id="KW-0460">Magnesium</keyword>
<evidence type="ECO:0000313" key="8">
    <source>
        <dbReference type="EMBL" id="TQQ80756.1"/>
    </source>
</evidence>
<dbReference type="PANTHER" id="PTHR33653:SF1">
    <property type="entry name" value="RIBONUCLEASE VAPC2"/>
    <property type="match status" value="1"/>
</dbReference>
<evidence type="ECO:0000256" key="1">
    <source>
        <dbReference type="ARBA" id="ARBA00001946"/>
    </source>
</evidence>
<dbReference type="Proteomes" id="UP000315385">
    <property type="component" value="Unassembled WGS sequence"/>
</dbReference>
<protein>
    <submittedName>
        <fullName evidence="8">Type II toxin-antitoxin system VapC family toxin</fullName>
    </submittedName>
</protein>
<proteinExistence type="inferred from homology"/>
<dbReference type="InterPro" id="IPR002716">
    <property type="entry name" value="PIN_dom"/>
</dbReference>
<dbReference type="InterPro" id="IPR029060">
    <property type="entry name" value="PIN-like_dom_sf"/>
</dbReference>
<keyword evidence="9" id="KW-1185">Reference proteome</keyword>
<evidence type="ECO:0000256" key="2">
    <source>
        <dbReference type="ARBA" id="ARBA00022722"/>
    </source>
</evidence>
<dbReference type="EMBL" id="SESI01000002">
    <property type="protein sequence ID" value="TQQ80756.1"/>
    <property type="molecule type" value="Genomic_DNA"/>
</dbReference>
<dbReference type="CDD" id="cd09854">
    <property type="entry name" value="PIN_VapC-like"/>
    <property type="match status" value="1"/>
</dbReference>
<evidence type="ECO:0000259" key="7">
    <source>
        <dbReference type="Pfam" id="PF01850"/>
    </source>
</evidence>
<feature type="domain" description="PIN" evidence="7">
    <location>
        <begin position="5"/>
        <end position="52"/>
    </location>
</feature>
<accession>A0A544QPC2</accession>
<comment type="similarity">
    <text evidence="6">Belongs to the PINc/VapC protein family.</text>
</comment>
<sequence>MITAVDTNALLALLYDDEHADASESVLRRAYQDGRVVISPIVYAELAADGHFESSTALDEFCDDLRLQLDEPSQEALFRAGVAFQEYTDRRPDGLQCPTCGFDQTVPCTECGTALAPRQHIAADFLIGAHAVVDCDRLLTFDTAFYDTYFPAVTVRPE</sequence>
<dbReference type="GO" id="GO:0004518">
    <property type="term" value="F:nuclease activity"/>
    <property type="evidence" value="ECO:0007669"/>
    <property type="project" value="UniProtKB-KW"/>
</dbReference>
<dbReference type="PANTHER" id="PTHR33653">
    <property type="entry name" value="RIBONUCLEASE VAPC2"/>
    <property type="match status" value="1"/>
</dbReference>
<organism evidence="8 9">
    <name type="scientific">Halonotius roseus</name>
    <dbReference type="NCBI Taxonomy" id="2511997"/>
    <lineage>
        <taxon>Archaea</taxon>
        <taxon>Methanobacteriati</taxon>
        <taxon>Methanobacteriota</taxon>
        <taxon>Stenosarchaea group</taxon>
        <taxon>Halobacteria</taxon>
        <taxon>Halobacteriales</taxon>
        <taxon>Haloferacaceae</taxon>
        <taxon>Halonotius</taxon>
    </lineage>
</organism>
<keyword evidence="3" id="KW-0479">Metal-binding</keyword>
<gene>
    <name evidence="8" type="ORF">EWF95_09775</name>
</gene>
<dbReference type="OrthoDB" id="195544at2157"/>
<keyword evidence="4" id="KW-0378">Hydrolase</keyword>
<evidence type="ECO:0000313" key="9">
    <source>
        <dbReference type="Proteomes" id="UP000315385"/>
    </source>
</evidence>
<dbReference type="AlphaFoldDB" id="A0A544QPC2"/>
<evidence type="ECO:0000256" key="4">
    <source>
        <dbReference type="ARBA" id="ARBA00022801"/>
    </source>
</evidence>
<dbReference type="InterPro" id="IPR050556">
    <property type="entry name" value="Type_II_TA_system_RNase"/>
</dbReference>